<dbReference type="Gene3D" id="3.80.10.10">
    <property type="entry name" value="Ribonuclease Inhibitor"/>
    <property type="match status" value="2"/>
</dbReference>
<organism evidence="3 4">
    <name type="scientific">Pinctada imbricata</name>
    <name type="common">Atlantic pearl-oyster</name>
    <name type="synonym">Pinctada martensii</name>
    <dbReference type="NCBI Taxonomy" id="66713"/>
    <lineage>
        <taxon>Eukaryota</taxon>
        <taxon>Metazoa</taxon>
        <taxon>Spiralia</taxon>
        <taxon>Lophotrochozoa</taxon>
        <taxon>Mollusca</taxon>
        <taxon>Bivalvia</taxon>
        <taxon>Autobranchia</taxon>
        <taxon>Pteriomorphia</taxon>
        <taxon>Pterioida</taxon>
        <taxon>Pterioidea</taxon>
        <taxon>Pteriidae</taxon>
        <taxon>Pinctada</taxon>
    </lineage>
</organism>
<feature type="domain" description="EF-hand" evidence="2">
    <location>
        <begin position="592"/>
        <end position="627"/>
    </location>
</feature>
<reference evidence="3" key="1">
    <citation type="submission" date="2019-08" db="EMBL/GenBank/DDBJ databases">
        <title>The improved chromosome-level genome for the pearl oyster Pinctada fucata martensii using PacBio sequencing and Hi-C.</title>
        <authorList>
            <person name="Zheng Z."/>
        </authorList>
    </citation>
    <scope>NUCLEOTIDE SEQUENCE</scope>
    <source>
        <strain evidence="3">ZZ-2019</strain>
        <tissue evidence="3">Adductor muscle</tissue>
    </source>
</reference>
<dbReference type="InterPro" id="IPR032675">
    <property type="entry name" value="LRR_dom_sf"/>
</dbReference>
<evidence type="ECO:0000256" key="1">
    <source>
        <dbReference type="SAM" id="MobiDB-lite"/>
    </source>
</evidence>
<accession>A0AA88Y646</accession>
<dbReference type="InterPro" id="IPR001611">
    <property type="entry name" value="Leu-rich_rpt"/>
</dbReference>
<dbReference type="Proteomes" id="UP001186944">
    <property type="component" value="Unassembled WGS sequence"/>
</dbReference>
<dbReference type="SUPFAM" id="SSF47473">
    <property type="entry name" value="EF-hand"/>
    <property type="match status" value="1"/>
</dbReference>
<protein>
    <recommendedName>
        <fullName evidence="2">EF-hand domain-containing protein</fullName>
    </recommendedName>
</protein>
<feature type="compositionally biased region" description="Basic and acidic residues" evidence="1">
    <location>
        <begin position="659"/>
        <end position="668"/>
    </location>
</feature>
<dbReference type="PANTHER" id="PTHR24114">
    <property type="entry name" value="LEUCINE RICH REPEAT FAMILY PROTEIN"/>
    <property type="match status" value="1"/>
</dbReference>
<dbReference type="EMBL" id="VSWD01000006">
    <property type="protein sequence ID" value="KAK3099296.1"/>
    <property type="molecule type" value="Genomic_DNA"/>
</dbReference>
<keyword evidence="4" id="KW-1185">Reference proteome</keyword>
<feature type="compositionally biased region" description="Polar residues" evidence="1">
    <location>
        <begin position="691"/>
        <end position="703"/>
    </location>
</feature>
<gene>
    <name evidence="3" type="ORF">FSP39_002214</name>
</gene>
<dbReference type="PANTHER" id="PTHR24114:SF2">
    <property type="entry name" value="F-BOX DOMAIN-CONTAINING PROTEIN-RELATED"/>
    <property type="match status" value="1"/>
</dbReference>
<dbReference type="AlphaFoldDB" id="A0AA88Y646"/>
<evidence type="ECO:0000313" key="3">
    <source>
        <dbReference type="EMBL" id="KAK3099296.1"/>
    </source>
</evidence>
<comment type="caution">
    <text evidence="3">The sequence shown here is derived from an EMBL/GenBank/DDBJ whole genome shotgun (WGS) entry which is preliminary data.</text>
</comment>
<dbReference type="Pfam" id="PF13516">
    <property type="entry name" value="LRR_6"/>
    <property type="match status" value="4"/>
</dbReference>
<dbReference type="InterPro" id="IPR002048">
    <property type="entry name" value="EF_hand_dom"/>
</dbReference>
<name>A0AA88Y646_PINIB</name>
<sequence>MDRSVEADYLIFRMGEREKTFFARLGISHKTEKPKQSMFDIVRQMIEAKLNPNGFVDASERLFFKKHCIPTAPLEQKPRRSSQTVRNIVQNGKTTADDMTLMSARSVPDSDLSTIFERDAKSDNVNMHNENGIDKGESDDIFNEDSIDNVTRNLLQSSHSRVSASSRRMRPAWLERRDTVESDDFNFDENEEVPLKYLKNQQSHKIPITKTTELYKVACVLCGVVPLASYIRQVTTNNVNLRCSMLVAKSIKPIAISLVRDEKVLYLDVSENNIGALGVMYIAEMLTTNTYITELNLNCTYPGKEGLKVLAETLAENTSVKILRLEGNKIQHTETHLITDIIENVRTLKELYLGHNAIGHDGGCQLAKCLETNTTLRILDIQWNHIRRQSASALCKALAENVGLRSLELSWNGLGKEGCIALASSLPKNKTLKTLSINSNRVDMLSLRFLLHGLVRNEGLKILRMGGNPVTTDGAKAVLRAVQSSKICNLEQVDLEDISVDERFEEIMKKLFVSKGVKVSHGEIINFGNKVEEKPHDPHDLTPFEPVLVLVEYMRIDNLRLIDFFQYLDTSSRDRLSKSDLRDGVANLGIPLTEHHLDLVMEKVDLKQDGYIDLEEFMAVHREVSRQVTTRTTKAKQKGKEDEGLVSLRKILRDIVEKRNKANKEKASNKHSQGQGKGTTQGRDRVIAKNKSLTVTKPTFSRDSPSKAKAA</sequence>
<dbReference type="Gene3D" id="1.10.238.10">
    <property type="entry name" value="EF-hand"/>
    <property type="match status" value="1"/>
</dbReference>
<feature type="compositionally biased region" description="Polar residues" evidence="1">
    <location>
        <begin position="670"/>
        <end position="681"/>
    </location>
</feature>
<dbReference type="Pfam" id="PF13499">
    <property type="entry name" value="EF-hand_7"/>
    <property type="match status" value="1"/>
</dbReference>
<dbReference type="InterPro" id="IPR011992">
    <property type="entry name" value="EF-hand-dom_pair"/>
</dbReference>
<dbReference type="PROSITE" id="PS50222">
    <property type="entry name" value="EF_HAND_2"/>
    <property type="match status" value="1"/>
</dbReference>
<feature type="region of interest" description="Disordered" evidence="1">
    <location>
        <begin position="659"/>
        <end position="711"/>
    </location>
</feature>
<evidence type="ECO:0000313" key="4">
    <source>
        <dbReference type="Proteomes" id="UP001186944"/>
    </source>
</evidence>
<evidence type="ECO:0000259" key="2">
    <source>
        <dbReference type="PROSITE" id="PS50222"/>
    </source>
</evidence>
<proteinExistence type="predicted"/>
<dbReference type="CDD" id="cd00051">
    <property type="entry name" value="EFh"/>
    <property type="match status" value="1"/>
</dbReference>
<dbReference type="GO" id="GO:0005509">
    <property type="term" value="F:calcium ion binding"/>
    <property type="evidence" value="ECO:0007669"/>
    <property type="project" value="InterPro"/>
</dbReference>
<dbReference type="SMART" id="SM00368">
    <property type="entry name" value="LRR_RI"/>
    <property type="match status" value="7"/>
</dbReference>
<dbReference type="InterPro" id="IPR052394">
    <property type="entry name" value="LRR-containing"/>
</dbReference>
<dbReference type="SUPFAM" id="SSF52047">
    <property type="entry name" value="RNI-like"/>
    <property type="match status" value="1"/>
</dbReference>